<dbReference type="PANTHER" id="PTHR33973:SF4">
    <property type="entry name" value="OS07G0153300 PROTEIN"/>
    <property type="match status" value="1"/>
</dbReference>
<gene>
    <name evidence="2" type="ordered locus">Psta_1629</name>
</gene>
<dbReference type="Proteomes" id="UP000001887">
    <property type="component" value="Chromosome"/>
</dbReference>
<name>D2QY90_PIRSD</name>
<feature type="region of interest" description="Disordered" evidence="1">
    <location>
        <begin position="66"/>
        <end position="93"/>
    </location>
</feature>
<dbReference type="EMBL" id="CP001848">
    <property type="protein sequence ID" value="ADB16304.1"/>
    <property type="molecule type" value="Genomic_DNA"/>
</dbReference>
<feature type="region of interest" description="Disordered" evidence="1">
    <location>
        <begin position="219"/>
        <end position="238"/>
    </location>
</feature>
<dbReference type="PANTHER" id="PTHR33973">
    <property type="entry name" value="OS07G0153300 PROTEIN"/>
    <property type="match status" value="1"/>
</dbReference>
<dbReference type="KEGG" id="psl:Psta_1629"/>
<organism evidence="2 3">
    <name type="scientific">Pirellula staleyi (strain ATCC 27377 / DSM 6068 / ICPB 4128)</name>
    <name type="common">Pirella staleyi</name>
    <dbReference type="NCBI Taxonomy" id="530564"/>
    <lineage>
        <taxon>Bacteria</taxon>
        <taxon>Pseudomonadati</taxon>
        <taxon>Planctomycetota</taxon>
        <taxon>Planctomycetia</taxon>
        <taxon>Pirellulales</taxon>
        <taxon>Pirellulaceae</taxon>
        <taxon>Pirellula</taxon>
    </lineage>
</organism>
<proteinExistence type="predicted"/>
<dbReference type="AlphaFoldDB" id="D2QY90"/>
<dbReference type="STRING" id="530564.Psta_1629"/>
<dbReference type="HOGENOM" id="CLU_065913_0_0_0"/>
<dbReference type="eggNOG" id="COG3496">
    <property type="taxonomic scope" value="Bacteria"/>
</dbReference>
<accession>D2QY90</accession>
<keyword evidence="3" id="KW-1185">Reference proteome</keyword>
<dbReference type="OrthoDB" id="9778801at2"/>
<evidence type="ECO:0000313" key="3">
    <source>
        <dbReference type="Proteomes" id="UP000001887"/>
    </source>
</evidence>
<evidence type="ECO:0000313" key="2">
    <source>
        <dbReference type="EMBL" id="ADB16304.1"/>
    </source>
</evidence>
<dbReference type="Pfam" id="PF07103">
    <property type="entry name" value="DUF1365"/>
    <property type="match status" value="1"/>
</dbReference>
<feature type="compositionally biased region" description="Basic and acidic residues" evidence="1">
    <location>
        <begin position="228"/>
        <end position="238"/>
    </location>
</feature>
<sequence length="313" mass="36323">MQSCLYEGRVQHRRFGPVEHQFKYPLFLLYLDLAEVPELARQGFFTCERGWSSRALWPSDHLPLPKLKDSSNTRELTPPIHTGRAPQSPPTNSDFASVDTFIRDHVEHESGQRPVGPIRLLTHLRYFGYFFSPLNLYYCFDASGTEVEAIVAEVNNIPWRERHHYVLHHGNRSARGLSFRHEKAFHVSPFMPMEQQYRWHFRAPGDQLTVHLSNWPSELRPATDSSDENLKTTDISREKRPVSPLFDATLLMRRSELTHARLRSLERQHVWMPAKVVAAIYFEALRLWIKKCPSFSHPATRPNQAIPSPTPLA</sequence>
<evidence type="ECO:0000256" key="1">
    <source>
        <dbReference type="SAM" id="MobiDB-lite"/>
    </source>
</evidence>
<reference evidence="2 3" key="1">
    <citation type="journal article" date="2009" name="Stand. Genomic Sci.">
        <title>Complete genome sequence of Pirellula staleyi type strain (ATCC 27377).</title>
        <authorList>
            <person name="Clum A."/>
            <person name="Tindall B.J."/>
            <person name="Sikorski J."/>
            <person name="Ivanova N."/>
            <person name="Mavrommatis K."/>
            <person name="Lucas S."/>
            <person name="Glavina del Rio T."/>
            <person name="Nolan M."/>
            <person name="Chen F."/>
            <person name="Tice H."/>
            <person name="Pitluck S."/>
            <person name="Cheng J.F."/>
            <person name="Chertkov O."/>
            <person name="Brettin T."/>
            <person name="Han C."/>
            <person name="Detter J.C."/>
            <person name="Kuske C."/>
            <person name="Bruce D."/>
            <person name="Goodwin L."/>
            <person name="Ovchinikova G."/>
            <person name="Pati A."/>
            <person name="Mikhailova N."/>
            <person name="Chen A."/>
            <person name="Palaniappan K."/>
            <person name="Land M."/>
            <person name="Hauser L."/>
            <person name="Chang Y.J."/>
            <person name="Jeffries C.D."/>
            <person name="Chain P."/>
            <person name="Rohde M."/>
            <person name="Goker M."/>
            <person name="Bristow J."/>
            <person name="Eisen J.A."/>
            <person name="Markowitz V."/>
            <person name="Hugenholtz P."/>
            <person name="Kyrpides N.C."/>
            <person name="Klenk H.P."/>
            <person name="Lapidus A."/>
        </authorList>
    </citation>
    <scope>NUCLEOTIDE SEQUENCE [LARGE SCALE GENOMIC DNA]</scope>
    <source>
        <strain evidence="3">ATCC 27377 / DSM 6068 / ICPB 4128</strain>
    </source>
</reference>
<evidence type="ECO:0008006" key="4">
    <source>
        <dbReference type="Google" id="ProtNLM"/>
    </source>
</evidence>
<protein>
    <recommendedName>
        <fullName evidence="4">DUF1365 domain-containing protein</fullName>
    </recommendedName>
</protein>
<dbReference type="InterPro" id="IPR010775">
    <property type="entry name" value="DUF1365"/>
</dbReference>